<dbReference type="SUPFAM" id="SSF46785">
    <property type="entry name" value="Winged helix' DNA-binding domain"/>
    <property type="match status" value="1"/>
</dbReference>
<reference evidence="2" key="2">
    <citation type="submission" date="2022-09" db="EMBL/GenBank/DDBJ databases">
        <title>Biosynthetic gene clusters of Dactylosporangioum fulvum.</title>
        <authorList>
            <person name="Caradec T."/>
        </authorList>
    </citation>
    <scope>NUCLEOTIDE SEQUENCE</scope>
    <source>
        <strain evidence="2">NRRL B-16292</strain>
    </source>
</reference>
<dbReference type="InterPro" id="IPR052509">
    <property type="entry name" value="Metal_resp_DNA-bind_regulator"/>
</dbReference>
<dbReference type="InterPro" id="IPR036388">
    <property type="entry name" value="WH-like_DNA-bd_sf"/>
</dbReference>
<keyword evidence="3" id="KW-1185">Reference proteome</keyword>
<reference evidence="2" key="1">
    <citation type="submission" date="2021-04" db="EMBL/GenBank/DDBJ databases">
        <authorList>
            <person name="Hartkoorn R.C."/>
            <person name="Beaudoing E."/>
            <person name="Hot D."/>
        </authorList>
    </citation>
    <scope>NUCLEOTIDE SEQUENCE</scope>
    <source>
        <strain evidence="2">NRRL B-16292</strain>
    </source>
</reference>
<accession>A0ABY5W9D3</accession>
<dbReference type="Gene3D" id="1.10.10.10">
    <property type="entry name" value="Winged helix-like DNA-binding domain superfamily/Winged helix DNA-binding domain"/>
    <property type="match status" value="1"/>
</dbReference>
<dbReference type="PANTHER" id="PTHR33169:SF13">
    <property type="entry name" value="PADR-FAMILY TRANSCRIPTIONAL REGULATOR"/>
    <property type="match status" value="1"/>
</dbReference>
<feature type="domain" description="Transcription regulator PadR N-terminal" evidence="1">
    <location>
        <begin position="16"/>
        <end position="83"/>
    </location>
</feature>
<dbReference type="Proteomes" id="UP001059617">
    <property type="component" value="Chromosome"/>
</dbReference>
<dbReference type="EMBL" id="CP073720">
    <property type="protein sequence ID" value="UWP85696.1"/>
    <property type="molecule type" value="Genomic_DNA"/>
</dbReference>
<protein>
    <submittedName>
        <fullName evidence="2">PadR family transcriptional regulator</fullName>
    </submittedName>
</protein>
<evidence type="ECO:0000259" key="1">
    <source>
        <dbReference type="Pfam" id="PF03551"/>
    </source>
</evidence>
<dbReference type="InterPro" id="IPR036390">
    <property type="entry name" value="WH_DNA-bd_sf"/>
</dbReference>
<sequence length="103" mass="11257">MSLSELGRFSEPGLLVLVSLADGPKHGYAIQEDIGMLTSDRPGPGTLYGAIKRLEERGLIEALAAQDRRKPYQLTPVGRRMLQAELERTRSVAAVGLRRLAVT</sequence>
<name>A0ABY5W9D3_9ACTN</name>
<organism evidence="2 3">
    <name type="scientific">Dactylosporangium fulvum</name>
    <dbReference type="NCBI Taxonomy" id="53359"/>
    <lineage>
        <taxon>Bacteria</taxon>
        <taxon>Bacillati</taxon>
        <taxon>Actinomycetota</taxon>
        <taxon>Actinomycetes</taxon>
        <taxon>Micromonosporales</taxon>
        <taxon>Micromonosporaceae</taxon>
        <taxon>Dactylosporangium</taxon>
    </lineage>
</organism>
<gene>
    <name evidence="2" type="ORF">Dfulv_16215</name>
</gene>
<evidence type="ECO:0000313" key="2">
    <source>
        <dbReference type="EMBL" id="UWP85696.1"/>
    </source>
</evidence>
<dbReference type="RefSeq" id="WP_259863883.1">
    <property type="nucleotide sequence ID" value="NZ_BAAAST010000233.1"/>
</dbReference>
<dbReference type="Pfam" id="PF03551">
    <property type="entry name" value="PadR"/>
    <property type="match status" value="1"/>
</dbReference>
<proteinExistence type="predicted"/>
<dbReference type="PANTHER" id="PTHR33169">
    <property type="entry name" value="PADR-FAMILY TRANSCRIPTIONAL REGULATOR"/>
    <property type="match status" value="1"/>
</dbReference>
<evidence type="ECO:0000313" key="3">
    <source>
        <dbReference type="Proteomes" id="UP001059617"/>
    </source>
</evidence>
<dbReference type="InterPro" id="IPR005149">
    <property type="entry name" value="Tscrpt_reg_PadR_N"/>
</dbReference>